<dbReference type="Proteomes" id="UP000638986">
    <property type="component" value="Unassembled WGS sequence"/>
</dbReference>
<organism evidence="1 2">
    <name type="scientific">Pseudomonas luteola</name>
    <dbReference type="NCBI Taxonomy" id="47886"/>
    <lineage>
        <taxon>Bacteria</taxon>
        <taxon>Pseudomonadati</taxon>
        <taxon>Pseudomonadota</taxon>
        <taxon>Gammaproteobacteria</taxon>
        <taxon>Pseudomonadales</taxon>
        <taxon>Pseudomonadaceae</taxon>
        <taxon>Pseudomonas</taxon>
    </lineage>
</organism>
<name>A0ABS0MYX9_PSELU</name>
<accession>A0ABS0MYX9</accession>
<dbReference type="EMBL" id="JADTXM010000034">
    <property type="protein sequence ID" value="MBH3441921.1"/>
    <property type="molecule type" value="Genomic_DNA"/>
</dbReference>
<gene>
    <name evidence="1" type="ORF">I5Q09_24950</name>
</gene>
<dbReference type="RefSeq" id="WP_197873603.1">
    <property type="nucleotide sequence ID" value="NZ_JADTXM010000034.1"/>
</dbReference>
<evidence type="ECO:0000313" key="1">
    <source>
        <dbReference type="EMBL" id="MBH3441921.1"/>
    </source>
</evidence>
<comment type="caution">
    <text evidence="1">The sequence shown here is derived from an EMBL/GenBank/DDBJ whole genome shotgun (WGS) entry which is preliminary data.</text>
</comment>
<proteinExistence type="predicted"/>
<evidence type="ECO:0000313" key="2">
    <source>
        <dbReference type="Proteomes" id="UP000638986"/>
    </source>
</evidence>
<reference evidence="1 2" key="1">
    <citation type="submission" date="2020-11" db="EMBL/GenBank/DDBJ databases">
        <title>Enhanced detection system for hospital associated transmission using whole genome sequencing surveillance.</title>
        <authorList>
            <person name="Harrison L.H."/>
            <person name="Van Tyne D."/>
            <person name="Marsh J.W."/>
            <person name="Griffith M.P."/>
            <person name="Snyder D.J."/>
            <person name="Cooper V.S."/>
            <person name="Mustapha M."/>
        </authorList>
    </citation>
    <scope>NUCLEOTIDE SEQUENCE [LARGE SCALE GENOMIC DNA]</scope>
    <source>
        <strain evidence="1 2">PSB00013</strain>
    </source>
</reference>
<sequence>MKLDKMGFENFPLIKQRNSLDEAKAMFAPKPPLNHSDKKVLLENARML</sequence>
<protein>
    <submittedName>
        <fullName evidence="1">Uncharacterized protein</fullName>
    </submittedName>
</protein>